<dbReference type="OrthoDB" id="260091at2759"/>
<name>A0A9N8E3C4_9STRA</name>
<comment type="caution">
    <text evidence="2">The sequence shown here is derived from an EMBL/GenBank/DDBJ whole genome shotgun (WGS) entry which is preliminary data.</text>
</comment>
<evidence type="ECO:0000313" key="3">
    <source>
        <dbReference type="Proteomes" id="UP001153069"/>
    </source>
</evidence>
<feature type="compositionally biased region" description="Basic residues" evidence="1">
    <location>
        <begin position="154"/>
        <end position="181"/>
    </location>
</feature>
<feature type="region of interest" description="Disordered" evidence="1">
    <location>
        <begin position="150"/>
        <end position="181"/>
    </location>
</feature>
<dbReference type="EMBL" id="CAICTM010000482">
    <property type="protein sequence ID" value="CAB9511415.1"/>
    <property type="molecule type" value="Genomic_DNA"/>
</dbReference>
<evidence type="ECO:0000313" key="2">
    <source>
        <dbReference type="EMBL" id="CAB9511415.1"/>
    </source>
</evidence>
<feature type="region of interest" description="Disordered" evidence="1">
    <location>
        <begin position="1"/>
        <end position="43"/>
    </location>
</feature>
<sequence>MGRRSRLLEDDESIPRSDSTSDSESCVSDDEDMDMDRSKARKHAGLIDASTRFEETLKYNKKEAREGEAAMQAEDRHPCVQFEHTVTGIEIRHHRDYPACDRKLMWNSFAEIQANADRNINEFRHDGWQWRNATEESEMVVQSVGELVHPASYKSRKAAPKRKGRKKTRVHRRKGRQYSRG</sequence>
<feature type="compositionally biased region" description="Low complexity" evidence="1">
    <location>
        <begin position="16"/>
        <end position="26"/>
    </location>
</feature>
<reference evidence="2" key="1">
    <citation type="submission" date="2020-06" db="EMBL/GenBank/DDBJ databases">
        <authorList>
            <consortium name="Plant Systems Biology data submission"/>
        </authorList>
    </citation>
    <scope>NUCLEOTIDE SEQUENCE</scope>
    <source>
        <strain evidence="2">D6</strain>
    </source>
</reference>
<keyword evidence="3" id="KW-1185">Reference proteome</keyword>
<accession>A0A9N8E3C4</accession>
<gene>
    <name evidence="2" type="ORF">SEMRO_483_G152150.1</name>
</gene>
<proteinExistence type="predicted"/>
<protein>
    <submittedName>
        <fullName evidence="2">Uncharacterized protein</fullName>
    </submittedName>
</protein>
<evidence type="ECO:0000256" key="1">
    <source>
        <dbReference type="SAM" id="MobiDB-lite"/>
    </source>
</evidence>
<dbReference type="Proteomes" id="UP001153069">
    <property type="component" value="Unassembled WGS sequence"/>
</dbReference>
<dbReference type="AlphaFoldDB" id="A0A9N8E3C4"/>
<organism evidence="2 3">
    <name type="scientific">Seminavis robusta</name>
    <dbReference type="NCBI Taxonomy" id="568900"/>
    <lineage>
        <taxon>Eukaryota</taxon>
        <taxon>Sar</taxon>
        <taxon>Stramenopiles</taxon>
        <taxon>Ochrophyta</taxon>
        <taxon>Bacillariophyta</taxon>
        <taxon>Bacillariophyceae</taxon>
        <taxon>Bacillariophycidae</taxon>
        <taxon>Naviculales</taxon>
        <taxon>Naviculaceae</taxon>
        <taxon>Seminavis</taxon>
    </lineage>
</organism>